<dbReference type="OrthoDB" id="1096411at2"/>
<accession>A0A3S0CI99</accession>
<keyword evidence="1" id="KW-0805">Transcription regulation</keyword>
<dbReference type="PANTHER" id="PTHR43280">
    <property type="entry name" value="ARAC-FAMILY TRANSCRIPTIONAL REGULATOR"/>
    <property type="match status" value="1"/>
</dbReference>
<evidence type="ECO:0000313" key="6">
    <source>
        <dbReference type="Proteomes" id="UP000267585"/>
    </source>
</evidence>
<gene>
    <name evidence="5" type="ORF">EHW67_17480</name>
</gene>
<dbReference type="InterPro" id="IPR037923">
    <property type="entry name" value="HTH-like"/>
</dbReference>
<comment type="caution">
    <text evidence="5">The sequence shown here is derived from an EMBL/GenBank/DDBJ whole genome shotgun (WGS) entry which is preliminary data.</text>
</comment>
<dbReference type="InterPro" id="IPR003313">
    <property type="entry name" value="AraC-bd"/>
</dbReference>
<dbReference type="InterPro" id="IPR018060">
    <property type="entry name" value="HTH_AraC"/>
</dbReference>
<evidence type="ECO:0000256" key="3">
    <source>
        <dbReference type="ARBA" id="ARBA00023163"/>
    </source>
</evidence>
<dbReference type="Pfam" id="PF12833">
    <property type="entry name" value="HTH_18"/>
    <property type="match status" value="1"/>
</dbReference>
<proteinExistence type="predicted"/>
<dbReference type="Gene3D" id="1.10.10.60">
    <property type="entry name" value="Homeodomain-like"/>
    <property type="match status" value="1"/>
</dbReference>
<evidence type="ECO:0000313" key="5">
    <source>
        <dbReference type="EMBL" id="RTE51990.1"/>
    </source>
</evidence>
<keyword evidence="6" id="KW-1185">Reference proteome</keyword>
<dbReference type="Proteomes" id="UP000267585">
    <property type="component" value="Unassembled WGS sequence"/>
</dbReference>
<name>A0A3S0CI99_9FLAO</name>
<dbReference type="EMBL" id="RQPJ01000021">
    <property type="protein sequence ID" value="RTE51990.1"/>
    <property type="molecule type" value="Genomic_DNA"/>
</dbReference>
<dbReference type="PANTHER" id="PTHR43280:SF32">
    <property type="entry name" value="TRANSCRIPTIONAL REGULATORY PROTEIN"/>
    <property type="match status" value="1"/>
</dbReference>
<keyword evidence="2" id="KW-0238">DNA-binding</keyword>
<feature type="domain" description="HTH araC/xylS-type" evidence="4">
    <location>
        <begin position="168"/>
        <end position="267"/>
    </location>
</feature>
<dbReference type="SUPFAM" id="SSF46689">
    <property type="entry name" value="Homeodomain-like"/>
    <property type="match status" value="1"/>
</dbReference>
<evidence type="ECO:0000256" key="2">
    <source>
        <dbReference type="ARBA" id="ARBA00023125"/>
    </source>
</evidence>
<dbReference type="PROSITE" id="PS01124">
    <property type="entry name" value="HTH_ARAC_FAMILY_2"/>
    <property type="match status" value="1"/>
</dbReference>
<organism evidence="5 6">
    <name type="scientific">Arenibacter aquaticus</name>
    <dbReference type="NCBI Taxonomy" id="2489054"/>
    <lineage>
        <taxon>Bacteria</taxon>
        <taxon>Pseudomonadati</taxon>
        <taxon>Bacteroidota</taxon>
        <taxon>Flavobacteriia</taxon>
        <taxon>Flavobacteriales</taxon>
        <taxon>Flavobacteriaceae</taxon>
        <taxon>Arenibacter</taxon>
    </lineage>
</organism>
<dbReference type="GO" id="GO:0043565">
    <property type="term" value="F:sequence-specific DNA binding"/>
    <property type="evidence" value="ECO:0007669"/>
    <property type="project" value="InterPro"/>
</dbReference>
<dbReference type="SUPFAM" id="SSF51215">
    <property type="entry name" value="Regulatory protein AraC"/>
    <property type="match status" value="1"/>
</dbReference>
<sequence>MKDTIRTYNKIASEVGIKIEPFDISKRYTKPHKHNKYLEIIYFVKGSGFHHLDMKSHKIEPPLLFLVKKDEVHHWEIDTVPQGYVIIIKESFLEETLDKYINTQLIKLSNSQKVFVNEKDLSLQALFDAMCWEMKQDPLNQEVVEGGLKAILSKIVKYAAAQGADNNDKAIQFVDLLSGDLKNNVSFYADSLHTTSQNLNAICNKAFGKTASDVIAEHIIREVKRQLLYTNKSIGDIAYALEFKDTSHFTKYFKRYTQQTPLQYKKSHM</sequence>
<dbReference type="Pfam" id="PF02311">
    <property type="entry name" value="AraC_binding"/>
    <property type="match status" value="1"/>
</dbReference>
<dbReference type="AlphaFoldDB" id="A0A3S0CI99"/>
<dbReference type="RefSeq" id="WP_126163675.1">
    <property type="nucleotide sequence ID" value="NZ_RQPJ01000021.1"/>
</dbReference>
<dbReference type="Gene3D" id="2.60.120.10">
    <property type="entry name" value="Jelly Rolls"/>
    <property type="match status" value="1"/>
</dbReference>
<reference evidence="5 6" key="1">
    <citation type="submission" date="2018-11" db="EMBL/GenBank/DDBJ databases">
        <title>Arenibacter aquaticus sp.nov., a marine bacterium isolated from surface seawater in the South China Sea.</title>
        <authorList>
            <person name="Guo J."/>
            <person name="Sun J."/>
        </authorList>
    </citation>
    <scope>NUCLEOTIDE SEQUENCE [LARGE SCALE GENOMIC DNA]</scope>
    <source>
        <strain evidence="5 6">GUO666</strain>
    </source>
</reference>
<dbReference type="SMART" id="SM00342">
    <property type="entry name" value="HTH_ARAC"/>
    <property type="match status" value="1"/>
</dbReference>
<protein>
    <submittedName>
        <fullName evidence="5">Helix-turn-helix domain-containing protein</fullName>
    </submittedName>
</protein>
<dbReference type="GO" id="GO:0003700">
    <property type="term" value="F:DNA-binding transcription factor activity"/>
    <property type="evidence" value="ECO:0007669"/>
    <property type="project" value="InterPro"/>
</dbReference>
<evidence type="ECO:0000256" key="1">
    <source>
        <dbReference type="ARBA" id="ARBA00023015"/>
    </source>
</evidence>
<dbReference type="InterPro" id="IPR014710">
    <property type="entry name" value="RmlC-like_jellyroll"/>
</dbReference>
<keyword evidence="3" id="KW-0804">Transcription</keyword>
<evidence type="ECO:0000259" key="4">
    <source>
        <dbReference type="PROSITE" id="PS01124"/>
    </source>
</evidence>
<dbReference type="InterPro" id="IPR009057">
    <property type="entry name" value="Homeodomain-like_sf"/>
</dbReference>